<dbReference type="PIRSF" id="PIRSF005647">
    <property type="entry name" value="CooC"/>
    <property type="match status" value="1"/>
</dbReference>
<dbReference type="GO" id="GO:0005829">
    <property type="term" value="C:cytosol"/>
    <property type="evidence" value="ECO:0007669"/>
    <property type="project" value="TreeGrafter"/>
</dbReference>
<dbReference type="InterPro" id="IPR014433">
    <property type="entry name" value="CooC"/>
</dbReference>
<keyword evidence="3" id="KW-1185">Reference proteome</keyword>
<accession>A0A1M7YJ74</accession>
<evidence type="ECO:0000259" key="1">
    <source>
        <dbReference type="Pfam" id="PF01656"/>
    </source>
</evidence>
<dbReference type="Pfam" id="PF01656">
    <property type="entry name" value="CbiA"/>
    <property type="match status" value="1"/>
</dbReference>
<evidence type="ECO:0000313" key="3">
    <source>
        <dbReference type="Proteomes" id="UP000184603"/>
    </source>
</evidence>
<dbReference type="SUPFAM" id="SSF52540">
    <property type="entry name" value="P-loop containing nucleoside triphosphate hydrolases"/>
    <property type="match status" value="1"/>
</dbReference>
<dbReference type="EMBL" id="FRFE01000038">
    <property type="protein sequence ID" value="SHO52667.1"/>
    <property type="molecule type" value="Genomic_DNA"/>
</dbReference>
<dbReference type="GO" id="GO:0005524">
    <property type="term" value="F:ATP binding"/>
    <property type="evidence" value="ECO:0007669"/>
    <property type="project" value="TreeGrafter"/>
</dbReference>
<dbReference type="RefSeq" id="WP_073616245.1">
    <property type="nucleotide sequence ID" value="NZ_FRFE01000038.1"/>
</dbReference>
<dbReference type="Proteomes" id="UP000184603">
    <property type="component" value="Unassembled WGS sequence"/>
</dbReference>
<name>A0A1M7YJ74_9BACT</name>
<sequence>MKIMICGKGGCGKSTLTVLLAKALTNAGKRVLVVDADESNLCLHRLLGAKQPEIMMDAMGGRQGTREKLKQAKDQDHEDDFFKNIMSVDDLPPDCVQEANGIKLLVVGKIKEFGEGCACMIGGISKAVLSRLHEAKDEIILIDAEAGLEHFGRQVDRGCDMALCVIDPSYESIQMAGRARQIAEAAGVQTYFILNKVEDDVRQVMAESLDPKRVIGAIPRSDTLFIQSLRGQPLSVEMTEIEEACAFLLNYKKPLTLSMKL</sequence>
<dbReference type="AlphaFoldDB" id="A0A1M7YJ74"/>
<dbReference type="OrthoDB" id="7346657at2"/>
<dbReference type="InterPro" id="IPR002586">
    <property type="entry name" value="CobQ/CobB/MinD/ParA_Nub-bd_dom"/>
</dbReference>
<dbReference type="GO" id="GO:0016887">
    <property type="term" value="F:ATP hydrolysis activity"/>
    <property type="evidence" value="ECO:0007669"/>
    <property type="project" value="TreeGrafter"/>
</dbReference>
<organism evidence="2 3">
    <name type="scientific">Desulfopila aestuarii DSM 18488</name>
    <dbReference type="NCBI Taxonomy" id="1121416"/>
    <lineage>
        <taxon>Bacteria</taxon>
        <taxon>Pseudomonadati</taxon>
        <taxon>Thermodesulfobacteriota</taxon>
        <taxon>Desulfobulbia</taxon>
        <taxon>Desulfobulbales</taxon>
        <taxon>Desulfocapsaceae</taxon>
        <taxon>Desulfopila</taxon>
    </lineage>
</organism>
<proteinExistence type="predicted"/>
<dbReference type="InterPro" id="IPR050625">
    <property type="entry name" value="ParA/MinD_ATPase"/>
</dbReference>
<dbReference type="GO" id="GO:0009898">
    <property type="term" value="C:cytoplasmic side of plasma membrane"/>
    <property type="evidence" value="ECO:0007669"/>
    <property type="project" value="TreeGrafter"/>
</dbReference>
<gene>
    <name evidence="2" type="ORF">SAMN02745220_04679</name>
</gene>
<feature type="domain" description="CobQ/CobB/MinD/ParA nucleotide binding" evidence="1">
    <location>
        <begin position="5"/>
        <end position="234"/>
    </location>
</feature>
<reference evidence="2 3" key="1">
    <citation type="submission" date="2016-12" db="EMBL/GenBank/DDBJ databases">
        <authorList>
            <person name="Song W.-J."/>
            <person name="Kurnit D.M."/>
        </authorList>
    </citation>
    <scope>NUCLEOTIDE SEQUENCE [LARGE SCALE GENOMIC DNA]</scope>
    <source>
        <strain evidence="2 3">DSM 18488</strain>
    </source>
</reference>
<evidence type="ECO:0000313" key="2">
    <source>
        <dbReference type="EMBL" id="SHO52667.1"/>
    </source>
</evidence>
<dbReference type="PANTHER" id="PTHR43384:SF3">
    <property type="entry name" value="AAA+ ATPASE DOMAIN-CONTAINING PROTEIN"/>
    <property type="match status" value="1"/>
</dbReference>
<dbReference type="STRING" id="1121416.SAMN02745220_04679"/>
<protein>
    <submittedName>
        <fullName evidence="2">CO dehydrogenase maturation factor</fullName>
    </submittedName>
</protein>
<dbReference type="PANTHER" id="PTHR43384">
    <property type="entry name" value="SEPTUM SITE-DETERMINING PROTEIN MIND HOMOLOG, CHLOROPLASTIC-RELATED"/>
    <property type="match status" value="1"/>
</dbReference>
<dbReference type="GO" id="GO:0051782">
    <property type="term" value="P:negative regulation of cell division"/>
    <property type="evidence" value="ECO:0007669"/>
    <property type="project" value="TreeGrafter"/>
</dbReference>
<dbReference type="Gene3D" id="3.40.50.300">
    <property type="entry name" value="P-loop containing nucleotide triphosphate hydrolases"/>
    <property type="match status" value="1"/>
</dbReference>
<dbReference type="InterPro" id="IPR027417">
    <property type="entry name" value="P-loop_NTPase"/>
</dbReference>